<reference evidence="1" key="1">
    <citation type="submission" date="2013-10" db="EMBL/GenBank/DDBJ databases">
        <title>Draft genome sequence of Clostridium botulinum type B strain Osaka05.</title>
        <authorList>
            <person name="Sakaguchi Y."/>
            <person name="Hosomi K."/>
            <person name="Uchiyama J."/>
            <person name="Ogura Y."/>
            <person name="Sakaguchi M."/>
            <person name="Kohda T."/>
            <person name="Mukamoto M."/>
            <person name="Misawa N."/>
            <person name="Matsuzaki S."/>
            <person name="Hayashi T."/>
            <person name="Kozaki S."/>
        </authorList>
    </citation>
    <scope>NUCLEOTIDE SEQUENCE</scope>
    <source>
        <strain evidence="1">Osaka05</strain>
    </source>
</reference>
<dbReference type="AlphaFoldDB" id="A0A060N930"/>
<gene>
    <name evidence="1" type="ORF">CBO05P2_088</name>
</gene>
<protein>
    <submittedName>
        <fullName evidence="1">Helix-turn-helix protein</fullName>
    </submittedName>
</protein>
<evidence type="ECO:0000313" key="1">
    <source>
        <dbReference type="EMBL" id="BAO05113.1"/>
    </source>
</evidence>
<proteinExistence type="predicted"/>
<dbReference type="EMBL" id="BA000059">
    <property type="protein sequence ID" value="BAO05113.1"/>
    <property type="molecule type" value="Genomic_DNA"/>
</dbReference>
<dbReference type="RefSeq" id="WP_030032268.1">
    <property type="nucleotide sequence ID" value="NZ_BA000059.1"/>
</dbReference>
<dbReference type="HOGENOM" id="CLU_2492307_0_0_9"/>
<organism evidence="1">
    <name type="scientific">Clostridium botulinum B str. Osaka05</name>
    <dbReference type="NCBI Taxonomy" id="1407017"/>
    <lineage>
        <taxon>Bacteria</taxon>
        <taxon>Bacillati</taxon>
        <taxon>Bacillota</taxon>
        <taxon>Clostridia</taxon>
        <taxon>Eubacteriales</taxon>
        <taxon>Clostridiaceae</taxon>
        <taxon>Clostridium</taxon>
    </lineage>
</organism>
<dbReference type="Proteomes" id="UP000054164">
    <property type="component" value="Unassembled WGS sequence"/>
</dbReference>
<accession>A0A060N930</accession>
<sequence>MKSYPYFRESIGLKGPEIEKLTGYTKQGLYYAFNMIDEGKQPAKKFLVCINSAIDKKIDEETKIYEEKINKLRELKERFKEE</sequence>
<name>A0A060N930_CLOBO</name>